<dbReference type="SUPFAM" id="SSF49764">
    <property type="entry name" value="HSP20-like chaperones"/>
    <property type="match status" value="1"/>
</dbReference>
<comment type="similarity">
    <text evidence="1 2">Belongs to the small heat shock protein (HSP20) family.</text>
</comment>
<evidence type="ECO:0000313" key="6">
    <source>
        <dbReference type="Proteomes" id="UP000003688"/>
    </source>
</evidence>
<reference evidence="5 6" key="1">
    <citation type="journal article" date="2011" name="J. Bacteriol.">
        <title>Genome sequence of 'Pedosphaera parvula' Ellin514, an aerobic Verrucomicrobial isolate from pasture soil.</title>
        <authorList>
            <person name="Kant R."/>
            <person name="van Passel M.W."/>
            <person name="Sangwan P."/>
            <person name="Palva A."/>
            <person name="Lucas S."/>
            <person name="Copeland A."/>
            <person name="Lapidus A."/>
            <person name="Glavina Del Rio T."/>
            <person name="Dalin E."/>
            <person name="Tice H."/>
            <person name="Bruce D."/>
            <person name="Goodwin L."/>
            <person name="Pitluck S."/>
            <person name="Chertkov O."/>
            <person name="Larimer F.W."/>
            <person name="Land M.L."/>
            <person name="Hauser L."/>
            <person name="Brettin T.S."/>
            <person name="Detter J.C."/>
            <person name="Han S."/>
            <person name="de Vos W.M."/>
            <person name="Janssen P.H."/>
            <person name="Smidt H."/>
        </authorList>
    </citation>
    <scope>NUCLEOTIDE SEQUENCE [LARGE SCALE GENOMIC DNA]</scope>
    <source>
        <strain evidence="5 6">Ellin514</strain>
    </source>
</reference>
<dbReference type="PROSITE" id="PS01031">
    <property type="entry name" value="SHSP"/>
    <property type="match status" value="1"/>
</dbReference>
<accession>B9XRT8</accession>
<dbReference type="OrthoDB" id="9788892at2"/>
<dbReference type="PANTHER" id="PTHR11527">
    <property type="entry name" value="HEAT-SHOCK PROTEIN 20 FAMILY MEMBER"/>
    <property type="match status" value="1"/>
</dbReference>
<evidence type="ECO:0000256" key="1">
    <source>
        <dbReference type="PROSITE-ProRule" id="PRU00285"/>
    </source>
</evidence>
<dbReference type="STRING" id="320771.Cflav_PD0560"/>
<feature type="domain" description="SHSP" evidence="4">
    <location>
        <begin position="18"/>
        <end position="127"/>
    </location>
</feature>
<name>B9XRT8_PEDPL</name>
<dbReference type="Proteomes" id="UP000003688">
    <property type="component" value="Unassembled WGS sequence"/>
</dbReference>
<dbReference type="Pfam" id="PF00011">
    <property type="entry name" value="HSP20"/>
    <property type="match status" value="1"/>
</dbReference>
<evidence type="ECO:0000259" key="4">
    <source>
        <dbReference type="PROSITE" id="PS01031"/>
    </source>
</evidence>
<dbReference type="InterPro" id="IPR031107">
    <property type="entry name" value="Small_HSP"/>
</dbReference>
<dbReference type="Gene3D" id="2.60.40.790">
    <property type="match status" value="1"/>
</dbReference>
<keyword evidence="6" id="KW-1185">Reference proteome</keyword>
<dbReference type="EMBL" id="ABOX02000068">
    <property type="protein sequence ID" value="EEF57449.1"/>
    <property type="molecule type" value="Genomic_DNA"/>
</dbReference>
<evidence type="ECO:0000256" key="2">
    <source>
        <dbReference type="RuleBase" id="RU003616"/>
    </source>
</evidence>
<dbReference type="CDD" id="cd06464">
    <property type="entry name" value="ACD_sHsps-like"/>
    <property type="match status" value="1"/>
</dbReference>
<evidence type="ECO:0000256" key="3">
    <source>
        <dbReference type="SAM" id="MobiDB-lite"/>
    </source>
</evidence>
<comment type="caution">
    <text evidence="5">The sequence shown here is derived from an EMBL/GenBank/DDBJ whole genome shotgun (WGS) entry which is preliminary data.</text>
</comment>
<proteinExistence type="inferred from homology"/>
<dbReference type="InterPro" id="IPR002068">
    <property type="entry name" value="A-crystallin/Hsp20_dom"/>
</dbReference>
<evidence type="ECO:0000313" key="5">
    <source>
        <dbReference type="EMBL" id="EEF57449.1"/>
    </source>
</evidence>
<feature type="region of interest" description="Disordered" evidence="3">
    <location>
        <begin position="1"/>
        <end position="20"/>
    </location>
</feature>
<dbReference type="InterPro" id="IPR008978">
    <property type="entry name" value="HSP20-like_chaperone"/>
</dbReference>
<dbReference type="RefSeq" id="WP_007418521.1">
    <property type="nucleotide sequence ID" value="NZ_ABOX02000068.1"/>
</dbReference>
<protein>
    <submittedName>
        <fullName evidence="5">Heat shock protein Hsp20</fullName>
    </submittedName>
</protein>
<gene>
    <name evidence="5" type="ORF">Cflav_PD0560</name>
</gene>
<dbReference type="AlphaFoldDB" id="B9XRT8"/>
<keyword evidence="5" id="KW-0346">Stress response</keyword>
<organism evidence="5 6">
    <name type="scientific">Pedosphaera parvula (strain Ellin514)</name>
    <dbReference type="NCBI Taxonomy" id="320771"/>
    <lineage>
        <taxon>Bacteria</taxon>
        <taxon>Pseudomonadati</taxon>
        <taxon>Verrucomicrobiota</taxon>
        <taxon>Pedosphaerae</taxon>
        <taxon>Pedosphaerales</taxon>
        <taxon>Pedosphaeraceae</taxon>
        <taxon>Pedosphaera</taxon>
    </lineage>
</organism>
<feature type="compositionally biased region" description="Basic and acidic residues" evidence="3">
    <location>
        <begin position="7"/>
        <end position="19"/>
    </location>
</feature>
<sequence length="127" mass="14231">MSNLTETKNRSVRMERPEEQNFVTPPVNIAAMNGEYLIEVEMPGVDKSGLEITAENNLLTVIGRRKPETAQGELCYSESTQADYRRVFELSPDVDTSKINAKLEQGVLKLHLPKSEKAKPKKIEITG</sequence>